<dbReference type="EMBL" id="JAZHXI010000014">
    <property type="protein sequence ID" value="KAL2064344.1"/>
    <property type="molecule type" value="Genomic_DNA"/>
</dbReference>
<organism evidence="2 3">
    <name type="scientific">Oculimacula yallundae</name>
    <dbReference type="NCBI Taxonomy" id="86028"/>
    <lineage>
        <taxon>Eukaryota</taxon>
        <taxon>Fungi</taxon>
        <taxon>Dikarya</taxon>
        <taxon>Ascomycota</taxon>
        <taxon>Pezizomycotina</taxon>
        <taxon>Leotiomycetes</taxon>
        <taxon>Helotiales</taxon>
        <taxon>Ploettnerulaceae</taxon>
        <taxon>Oculimacula</taxon>
    </lineage>
</organism>
<reference evidence="2 3" key="1">
    <citation type="journal article" date="2024" name="Commun. Biol.">
        <title>Comparative genomic analysis of thermophilic fungi reveals convergent evolutionary adaptations and gene losses.</title>
        <authorList>
            <person name="Steindorff A.S."/>
            <person name="Aguilar-Pontes M.V."/>
            <person name="Robinson A.J."/>
            <person name="Andreopoulos B."/>
            <person name="LaButti K."/>
            <person name="Kuo A."/>
            <person name="Mondo S."/>
            <person name="Riley R."/>
            <person name="Otillar R."/>
            <person name="Haridas S."/>
            <person name="Lipzen A."/>
            <person name="Grimwood J."/>
            <person name="Schmutz J."/>
            <person name="Clum A."/>
            <person name="Reid I.D."/>
            <person name="Moisan M.C."/>
            <person name="Butler G."/>
            <person name="Nguyen T.T.M."/>
            <person name="Dewar K."/>
            <person name="Conant G."/>
            <person name="Drula E."/>
            <person name="Henrissat B."/>
            <person name="Hansel C."/>
            <person name="Singer S."/>
            <person name="Hutchinson M.I."/>
            <person name="de Vries R.P."/>
            <person name="Natvig D.O."/>
            <person name="Powell A.J."/>
            <person name="Tsang A."/>
            <person name="Grigoriev I.V."/>
        </authorList>
    </citation>
    <scope>NUCLEOTIDE SEQUENCE [LARGE SCALE GENOMIC DNA]</scope>
    <source>
        <strain evidence="2 3">CBS 494.80</strain>
    </source>
</reference>
<feature type="compositionally biased region" description="Basic residues" evidence="1">
    <location>
        <begin position="96"/>
        <end position="110"/>
    </location>
</feature>
<proteinExistence type="predicted"/>
<evidence type="ECO:0000256" key="1">
    <source>
        <dbReference type="SAM" id="MobiDB-lite"/>
    </source>
</evidence>
<accession>A0ABR4C359</accession>
<name>A0ABR4C359_9HELO</name>
<dbReference type="Proteomes" id="UP001595075">
    <property type="component" value="Unassembled WGS sequence"/>
</dbReference>
<feature type="compositionally biased region" description="Polar residues" evidence="1">
    <location>
        <begin position="65"/>
        <end position="76"/>
    </location>
</feature>
<comment type="caution">
    <text evidence="2">The sequence shown here is derived from an EMBL/GenBank/DDBJ whole genome shotgun (WGS) entry which is preliminary data.</text>
</comment>
<keyword evidence="3" id="KW-1185">Reference proteome</keyword>
<feature type="region of interest" description="Disordered" evidence="1">
    <location>
        <begin position="61"/>
        <end position="116"/>
    </location>
</feature>
<gene>
    <name evidence="2" type="ORF">VTL71DRAFT_4838</name>
</gene>
<protein>
    <submittedName>
        <fullName evidence="2">Uncharacterized protein</fullName>
    </submittedName>
</protein>
<evidence type="ECO:0000313" key="2">
    <source>
        <dbReference type="EMBL" id="KAL2064344.1"/>
    </source>
</evidence>
<sequence>MTAVVDISSSSRRVNGLAQLIGGIKPSANSFIFTIHRCSDYPRAISSRRLSRPGAISHKLRKQIQVCQSQAQSNTIHAPKVQPPSQNTKEDPARKQAARLSRKTIKRYYNGKKGSD</sequence>
<evidence type="ECO:0000313" key="3">
    <source>
        <dbReference type="Proteomes" id="UP001595075"/>
    </source>
</evidence>